<comment type="cofactor">
    <cofactor evidence="1">
        <name>FAD</name>
        <dbReference type="ChEBI" id="CHEBI:57692"/>
    </cofactor>
</comment>
<feature type="domain" description="FAD-binding" evidence="9">
    <location>
        <begin position="14"/>
        <end position="343"/>
    </location>
</feature>
<dbReference type="RefSeq" id="WP_011394734.1">
    <property type="nucleotide sequence ID" value="NC_007645.1"/>
</dbReference>
<dbReference type="GO" id="GO:0006744">
    <property type="term" value="P:ubiquinone biosynthetic process"/>
    <property type="evidence" value="ECO:0007669"/>
    <property type="project" value="UniProtKB-UniPathway"/>
</dbReference>
<evidence type="ECO:0000259" key="9">
    <source>
        <dbReference type="Pfam" id="PF01494"/>
    </source>
</evidence>
<dbReference type="STRING" id="349521.HCH_00760"/>
<dbReference type="InterPro" id="IPR036188">
    <property type="entry name" value="FAD/NAD-bd_sf"/>
</dbReference>
<sequence>MTDKASSQPSDTPDYDVIIVGGGMVGAAIAAALKNTVLRIAVIEREPPVPFNPDETPDLRVSAINFASEKFLTQLGAWERVLQMRAHPYQRLAVWEKLGNPLGERLSSVVNKTEFDSRQVGHTHLGHIVENRVIQLALLRVVEQAENTTLISGRRIRAINFRETFPEVTLDDQSILRGRLIVGADGGSSMVREQAQLGLLSDAYEQHALVISVAIAGEPQDITWQAFRPHGPLAFLPLCAIDGVAYASLVWYDQPAKLKALQQLSQDDFLRALRKEFPRQLPELLHVLGKGSFPLVKRHAQHYVAKGVALAGDAAHTINPLAGQGVNLGFQDAAALAEVIRQAAERGPDIGDLETLRQYERLRRGENLKMMTLMDGFYYAFSNNLAPVKLARNLGLGLAGLLGPAKRKVVAYAMGLNGAEAERPLTRY</sequence>
<dbReference type="AlphaFoldDB" id="Q2SNW7"/>
<dbReference type="PANTHER" id="PTHR43876:SF10">
    <property type="entry name" value="3-DEMETHOXYUBIQUINOL 3-HYDROXYLASE"/>
    <property type="match status" value="1"/>
</dbReference>
<dbReference type="PRINTS" id="PR00420">
    <property type="entry name" value="RNGMNOXGNASE"/>
</dbReference>
<dbReference type="FunFam" id="3.50.50.60:FF:000021">
    <property type="entry name" value="Ubiquinone biosynthesis monooxygenase COQ6"/>
    <property type="match status" value="1"/>
</dbReference>
<gene>
    <name evidence="10" type="ordered locus">HCH_00760</name>
</gene>
<dbReference type="InterPro" id="IPR051205">
    <property type="entry name" value="UbiH/COQ6_monooxygenase"/>
</dbReference>
<dbReference type="GO" id="GO:0071949">
    <property type="term" value="F:FAD binding"/>
    <property type="evidence" value="ECO:0007669"/>
    <property type="project" value="InterPro"/>
</dbReference>
<evidence type="ECO:0000256" key="5">
    <source>
        <dbReference type="ARBA" id="ARBA00022827"/>
    </source>
</evidence>
<dbReference type="GO" id="GO:0110142">
    <property type="term" value="C:ubiquinone biosynthesis complex"/>
    <property type="evidence" value="ECO:0007669"/>
    <property type="project" value="UniProtKB-ARBA"/>
</dbReference>
<keyword evidence="11" id="KW-1185">Reference proteome</keyword>
<dbReference type="InterPro" id="IPR010971">
    <property type="entry name" value="UbiH/COQ6"/>
</dbReference>
<evidence type="ECO:0000256" key="1">
    <source>
        <dbReference type="ARBA" id="ARBA00001974"/>
    </source>
</evidence>
<comment type="subunit">
    <text evidence="8">Component of the Ubi complex metabolon, which regroups five ubiquinone biosynthesis proteins (UbiE, UbiF, UbiG, UbiH and UbiI) and two accessory factors (UbiK and the lipid-binding protein UbiJ).</text>
</comment>
<keyword evidence="7" id="KW-0503">Monooxygenase</keyword>
<dbReference type="UniPathway" id="UPA00232"/>
<keyword evidence="4" id="KW-0285">Flavoprotein</keyword>
<comment type="pathway">
    <text evidence="2">Cofactor biosynthesis; ubiquinone biosynthesis.</text>
</comment>
<dbReference type="eggNOG" id="COG0654">
    <property type="taxonomic scope" value="Bacteria"/>
</dbReference>
<reference evidence="10 11" key="1">
    <citation type="journal article" date="2005" name="Nucleic Acids Res.">
        <title>Genomic blueprint of Hahella chejuensis, a marine microbe producing an algicidal agent.</title>
        <authorList>
            <person name="Jeong H."/>
            <person name="Yim J.H."/>
            <person name="Lee C."/>
            <person name="Choi S.-H."/>
            <person name="Park Y.K."/>
            <person name="Yoon S.H."/>
            <person name="Hur C.-G."/>
            <person name="Kang H.-Y."/>
            <person name="Kim D."/>
            <person name="Lee H.H."/>
            <person name="Park K.H."/>
            <person name="Park S.-H."/>
            <person name="Park H.-S."/>
            <person name="Lee H.K."/>
            <person name="Oh T.K."/>
            <person name="Kim J.F."/>
        </authorList>
    </citation>
    <scope>NUCLEOTIDE SEQUENCE [LARGE SCALE GENOMIC DNA]</scope>
    <source>
        <strain evidence="10 11">KCTC 2396</strain>
    </source>
</reference>
<evidence type="ECO:0000256" key="7">
    <source>
        <dbReference type="ARBA" id="ARBA00023033"/>
    </source>
</evidence>
<evidence type="ECO:0000256" key="8">
    <source>
        <dbReference type="ARBA" id="ARBA00065734"/>
    </source>
</evidence>
<evidence type="ECO:0000256" key="3">
    <source>
        <dbReference type="ARBA" id="ARBA00005349"/>
    </source>
</evidence>
<dbReference type="GO" id="GO:0008682">
    <property type="term" value="F:3-demethoxyubiquinol 3-hydroxylase activity"/>
    <property type="evidence" value="ECO:0007669"/>
    <property type="project" value="TreeGrafter"/>
</dbReference>
<dbReference type="OrthoDB" id="9769565at2"/>
<dbReference type="KEGG" id="hch:HCH_00760"/>
<keyword evidence="6" id="KW-0560">Oxidoreductase</keyword>
<dbReference type="Pfam" id="PF01494">
    <property type="entry name" value="FAD_binding_3"/>
    <property type="match status" value="1"/>
</dbReference>
<comment type="similarity">
    <text evidence="3">Belongs to the UbiH/COQ6 family.</text>
</comment>
<dbReference type="Proteomes" id="UP000000238">
    <property type="component" value="Chromosome"/>
</dbReference>
<dbReference type="Gene3D" id="3.50.50.60">
    <property type="entry name" value="FAD/NAD(P)-binding domain"/>
    <property type="match status" value="2"/>
</dbReference>
<name>Q2SNW7_HAHCH</name>
<evidence type="ECO:0000256" key="2">
    <source>
        <dbReference type="ARBA" id="ARBA00004749"/>
    </source>
</evidence>
<dbReference type="SUPFAM" id="SSF51905">
    <property type="entry name" value="FAD/NAD(P)-binding domain"/>
    <property type="match status" value="1"/>
</dbReference>
<evidence type="ECO:0000256" key="6">
    <source>
        <dbReference type="ARBA" id="ARBA00023002"/>
    </source>
</evidence>
<organism evidence="10 11">
    <name type="scientific">Hahella chejuensis (strain KCTC 2396)</name>
    <dbReference type="NCBI Taxonomy" id="349521"/>
    <lineage>
        <taxon>Bacteria</taxon>
        <taxon>Pseudomonadati</taxon>
        <taxon>Pseudomonadota</taxon>
        <taxon>Gammaproteobacteria</taxon>
        <taxon>Oceanospirillales</taxon>
        <taxon>Hahellaceae</taxon>
        <taxon>Hahella</taxon>
    </lineage>
</organism>
<evidence type="ECO:0000313" key="10">
    <source>
        <dbReference type="EMBL" id="ABC27657.1"/>
    </source>
</evidence>
<dbReference type="NCBIfam" id="TIGR01988">
    <property type="entry name" value="Ubi-OHases"/>
    <property type="match status" value="1"/>
</dbReference>
<dbReference type="InterPro" id="IPR002938">
    <property type="entry name" value="FAD-bd"/>
</dbReference>
<dbReference type="EMBL" id="CP000155">
    <property type="protein sequence ID" value="ABC27657.1"/>
    <property type="molecule type" value="Genomic_DNA"/>
</dbReference>
<proteinExistence type="inferred from homology"/>
<keyword evidence="5" id="KW-0274">FAD</keyword>
<dbReference type="HOGENOM" id="CLU_009665_8_3_6"/>
<accession>Q2SNW7</accession>
<evidence type="ECO:0000256" key="4">
    <source>
        <dbReference type="ARBA" id="ARBA00022630"/>
    </source>
</evidence>
<evidence type="ECO:0000313" key="11">
    <source>
        <dbReference type="Proteomes" id="UP000000238"/>
    </source>
</evidence>
<protein>
    <submittedName>
        <fullName evidence="10">2-polyprenyl-6-methoxyphenol hydroxylase and related FAD-dependent oxidoreductase</fullName>
    </submittedName>
</protein>
<dbReference type="PANTHER" id="PTHR43876">
    <property type="entry name" value="UBIQUINONE BIOSYNTHESIS MONOOXYGENASE COQ6, MITOCHONDRIAL"/>
    <property type="match status" value="1"/>
</dbReference>